<proteinExistence type="inferred from homology"/>
<evidence type="ECO:0000256" key="4">
    <source>
        <dbReference type="SAM" id="Coils"/>
    </source>
</evidence>
<sequence length="580" mass="62299">MKFFIDMKISAKLITGFAVVLLLTLFVGLFSIAQLSKVNEASVELGTNWMPSVKAAMGIKERVSRLRAQEAQMAFADTPEDVEKYAKRAKEAIDGLIENQAAYEKLISSDEERRTYEEYRKEATAYFALTEKMTAMVKSGQKDDAVQLLRTESSKLNTTLRDVVDKLVNQNSEGGKHAYEQAAQRYETAKWLVLITLIVSVAIGVTLALFIARMVSGPIEYAVRVAETVATGDLTSRIEVHSNDETGHLLNALKKMNESLVQIVSEVRTGTSEIRHASKEIADGNMELSNRTETQAGSLEETASSMEEITSTIQHNADNARQANQLAHSASEVAQRGGQVVSEVVSTMGSINESSKKIVDIISVIDGIAFQTNILALNAAVEAARAGEQGRGFAVVASEVRSLAQRSASAAKEIKELINNSVDKVEQGSRLVDQAGSTMSEVVDSVKRVSDIIGEITAAGLEQSAGISQINDAVTEMDTLTQQNAALVEEAAAAAGSLQEQAEKLNDLVSVFRVNANEVPAQASFSADSAAKPVTRQAVKAPVKKPAAAVRSLPKAQPASRPAPKAQAPKGGDDGDWEEF</sequence>
<evidence type="ECO:0000259" key="8">
    <source>
        <dbReference type="PROSITE" id="PS50885"/>
    </source>
</evidence>
<dbReference type="Pfam" id="PF00672">
    <property type="entry name" value="HAMP"/>
    <property type="match status" value="1"/>
</dbReference>
<feature type="transmembrane region" description="Helical" evidence="6">
    <location>
        <begin position="191"/>
        <end position="212"/>
    </location>
</feature>
<dbReference type="Gene3D" id="6.10.340.10">
    <property type="match status" value="1"/>
</dbReference>
<feature type="domain" description="Methyl-accepting transducer" evidence="7">
    <location>
        <begin position="270"/>
        <end position="499"/>
    </location>
</feature>
<dbReference type="Pfam" id="PF00015">
    <property type="entry name" value="MCPsignal"/>
    <property type="match status" value="1"/>
</dbReference>
<dbReference type="InterPro" id="IPR004089">
    <property type="entry name" value="MCPsignal_dom"/>
</dbReference>
<dbReference type="CDD" id="cd06225">
    <property type="entry name" value="HAMP"/>
    <property type="match status" value="1"/>
</dbReference>
<protein>
    <submittedName>
        <fullName evidence="9">Methyl-accepting chemotaxis protein I</fullName>
    </submittedName>
</protein>
<dbReference type="CDD" id="cd19411">
    <property type="entry name" value="MCP2201-like_sensor"/>
    <property type="match status" value="1"/>
</dbReference>
<keyword evidence="6" id="KW-1133">Transmembrane helix</keyword>
<comment type="caution">
    <text evidence="9">The sequence shown here is derived from an EMBL/GenBank/DDBJ whole genome shotgun (WGS) entry which is preliminary data.</text>
</comment>
<dbReference type="PROSITE" id="PS50885">
    <property type="entry name" value="HAMP"/>
    <property type="match status" value="1"/>
</dbReference>
<dbReference type="Proteomes" id="UP000653343">
    <property type="component" value="Unassembled WGS sequence"/>
</dbReference>
<evidence type="ECO:0000313" key="9">
    <source>
        <dbReference type="EMBL" id="GGX38441.1"/>
    </source>
</evidence>
<evidence type="ECO:0000256" key="2">
    <source>
        <dbReference type="ARBA" id="ARBA00029447"/>
    </source>
</evidence>
<comment type="similarity">
    <text evidence="2">Belongs to the methyl-accepting chemotaxis (MCP) protein family.</text>
</comment>
<dbReference type="PANTHER" id="PTHR43531">
    <property type="entry name" value="PROTEIN ICFG"/>
    <property type="match status" value="1"/>
</dbReference>
<feature type="coiled-coil region" evidence="4">
    <location>
        <begin position="470"/>
        <end position="508"/>
    </location>
</feature>
<organism evidence="9 10">
    <name type="scientific">Undibacterium squillarum</name>
    <dbReference type="NCBI Taxonomy" id="1131567"/>
    <lineage>
        <taxon>Bacteria</taxon>
        <taxon>Pseudomonadati</taxon>
        <taxon>Pseudomonadota</taxon>
        <taxon>Betaproteobacteria</taxon>
        <taxon>Burkholderiales</taxon>
        <taxon>Oxalobacteraceae</taxon>
        <taxon>Undibacterium</taxon>
    </lineage>
</organism>
<feature type="compositionally biased region" description="Low complexity" evidence="5">
    <location>
        <begin position="538"/>
        <end position="550"/>
    </location>
</feature>
<dbReference type="SUPFAM" id="SSF58104">
    <property type="entry name" value="Methyl-accepting chemotaxis protein (MCP) signaling domain"/>
    <property type="match status" value="1"/>
</dbReference>
<dbReference type="PROSITE" id="PS50111">
    <property type="entry name" value="CHEMOTAXIS_TRANSDUC_2"/>
    <property type="match status" value="1"/>
</dbReference>
<evidence type="ECO:0000313" key="10">
    <source>
        <dbReference type="Proteomes" id="UP000653343"/>
    </source>
</evidence>
<keyword evidence="6" id="KW-0472">Membrane</keyword>
<dbReference type="RefSeq" id="WP_189356537.1">
    <property type="nucleotide sequence ID" value="NZ_BMYU01000003.1"/>
</dbReference>
<evidence type="ECO:0000259" key="7">
    <source>
        <dbReference type="PROSITE" id="PS50111"/>
    </source>
</evidence>
<name>A0ABQ2XWT5_9BURK</name>
<keyword evidence="10" id="KW-1185">Reference proteome</keyword>
<reference evidence="10" key="1">
    <citation type="journal article" date="2019" name="Int. J. Syst. Evol. Microbiol.">
        <title>The Global Catalogue of Microorganisms (GCM) 10K type strain sequencing project: providing services to taxonomists for standard genome sequencing and annotation.</title>
        <authorList>
            <consortium name="The Broad Institute Genomics Platform"/>
            <consortium name="The Broad Institute Genome Sequencing Center for Infectious Disease"/>
            <person name="Wu L."/>
            <person name="Ma J."/>
        </authorList>
    </citation>
    <scope>NUCLEOTIDE SEQUENCE [LARGE SCALE GENOMIC DNA]</scope>
    <source>
        <strain evidence="10">KCTC 23917</strain>
    </source>
</reference>
<dbReference type="InterPro" id="IPR024478">
    <property type="entry name" value="HlyB_4HB_MCP"/>
</dbReference>
<dbReference type="EMBL" id="BMYU01000003">
    <property type="protein sequence ID" value="GGX38441.1"/>
    <property type="molecule type" value="Genomic_DNA"/>
</dbReference>
<evidence type="ECO:0000256" key="5">
    <source>
        <dbReference type="SAM" id="MobiDB-lite"/>
    </source>
</evidence>
<evidence type="ECO:0000256" key="1">
    <source>
        <dbReference type="ARBA" id="ARBA00022481"/>
    </source>
</evidence>
<dbReference type="InterPro" id="IPR051310">
    <property type="entry name" value="MCP_chemotaxis"/>
</dbReference>
<dbReference type="InterPro" id="IPR047347">
    <property type="entry name" value="YvaQ-like_sensor"/>
</dbReference>
<evidence type="ECO:0000256" key="6">
    <source>
        <dbReference type="SAM" id="Phobius"/>
    </source>
</evidence>
<dbReference type="PRINTS" id="PR00260">
    <property type="entry name" value="CHEMTRNSDUCR"/>
</dbReference>
<dbReference type="SMART" id="SM00304">
    <property type="entry name" value="HAMP"/>
    <property type="match status" value="1"/>
</dbReference>
<evidence type="ECO:0000256" key="3">
    <source>
        <dbReference type="PROSITE-ProRule" id="PRU00284"/>
    </source>
</evidence>
<keyword evidence="1" id="KW-0488">Methylation</keyword>
<feature type="domain" description="HAMP" evidence="8">
    <location>
        <begin position="213"/>
        <end position="265"/>
    </location>
</feature>
<dbReference type="PANTHER" id="PTHR43531:SF14">
    <property type="entry name" value="METHYL-ACCEPTING CHEMOTAXIS PROTEIN I-RELATED"/>
    <property type="match status" value="1"/>
</dbReference>
<keyword evidence="4" id="KW-0175">Coiled coil</keyword>
<feature type="region of interest" description="Disordered" evidence="5">
    <location>
        <begin position="525"/>
        <end position="580"/>
    </location>
</feature>
<gene>
    <name evidence="9" type="primary">cheD</name>
    <name evidence="9" type="ORF">GCM10010946_15870</name>
</gene>
<dbReference type="InterPro" id="IPR003660">
    <property type="entry name" value="HAMP_dom"/>
</dbReference>
<dbReference type="CDD" id="cd11386">
    <property type="entry name" value="MCP_signal"/>
    <property type="match status" value="1"/>
</dbReference>
<dbReference type="InterPro" id="IPR004090">
    <property type="entry name" value="Chemotax_Me-accpt_rcpt"/>
</dbReference>
<keyword evidence="6" id="KW-0812">Transmembrane</keyword>
<dbReference type="SMART" id="SM00283">
    <property type="entry name" value="MA"/>
    <property type="match status" value="1"/>
</dbReference>
<accession>A0ABQ2XWT5</accession>
<keyword evidence="3" id="KW-0807">Transducer</keyword>
<dbReference type="Gene3D" id="1.10.287.950">
    <property type="entry name" value="Methyl-accepting chemotaxis protein"/>
    <property type="match status" value="1"/>
</dbReference>
<dbReference type="Pfam" id="PF12729">
    <property type="entry name" value="4HB_MCP_1"/>
    <property type="match status" value="1"/>
</dbReference>